<dbReference type="HOGENOM" id="CLU_3351052_0_0_1"/>
<dbReference type="PROSITE" id="PS51257">
    <property type="entry name" value="PROKAR_LIPOPROTEIN"/>
    <property type="match status" value="1"/>
</dbReference>
<proteinExistence type="predicted"/>
<dbReference type="EMBL" id="KN847982">
    <property type="protein sequence ID" value="KIR47001.1"/>
    <property type="molecule type" value="Genomic_DNA"/>
</dbReference>
<accession>A0A0D0VHX0</accession>
<protein>
    <submittedName>
        <fullName evidence="1">Unplaced genomic scaffold supercont1.10, whole genome shotgun sequence</fullName>
    </submittedName>
</protein>
<sequence length="37" mass="4281">MLKEIAEIMKMMGCPYQVVAGQSCMDQRKKRLGLHKK</sequence>
<name>A0A0D0VHX0_CRYGA</name>
<organism evidence="1">
    <name type="scientific">Cryptococcus bacillisporus CA1280</name>
    <dbReference type="NCBI Taxonomy" id="1296109"/>
    <lineage>
        <taxon>Eukaryota</taxon>
        <taxon>Fungi</taxon>
        <taxon>Dikarya</taxon>
        <taxon>Basidiomycota</taxon>
        <taxon>Agaricomycotina</taxon>
        <taxon>Tremellomycetes</taxon>
        <taxon>Tremellales</taxon>
        <taxon>Cryptococcaceae</taxon>
        <taxon>Cryptococcus</taxon>
        <taxon>Cryptococcus gattii species complex</taxon>
    </lineage>
</organism>
<gene>
    <name evidence="1" type="ORF">I312_03897</name>
</gene>
<reference evidence="1" key="1">
    <citation type="submission" date="2015-01" db="EMBL/GenBank/DDBJ databases">
        <title>The Genome Sequence of Cryptococcus gattii CA1280.</title>
        <authorList>
            <consortium name="The Broad Institute Genomics Platform"/>
            <person name="Cuomo C."/>
            <person name="Litvintseva A."/>
            <person name="Chen Y."/>
            <person name="Heitman J."/>
            <person name="Sun S."/>
            <person name="Springer D."/>
            <person name="Dromer F."/>
            <person name="Young S."/>
            <person name="Zeng Q."/>
            <person name="Gargeya S."/>
            <person name="Abouelleil A."/>
            <person name="Alvarado L."/>
            <person name="Chapman S.B."/>
            <person name="Gainer-Dewar J."/>
            <person name="Goldberg J."/>
            <person name="Griggs A."/>
            <person name="Gujja S."/>
            <person name="Hansen M."/>
            <person name="Howarth C."/>
            <person name="Imamovic A."/>
            <person name="Larimer J."/>
            <person name="Murphy C."/>
            <person name="Naylor J."/>
            <person name="Pearson M."/>
            <person name="Priest M."/>
            <person name="Roberts A."/>
            <person name="Saif S."/>
            <person name="Shea T."/>
            <person name="Sykes S."/>
            <person name="Wortman J."/>
            <person name="Nusbaum C."/>
            <person name="Birren B."/>
        </authorList>
    </citation>
    <scope>NUCLEOTIDE SEQUENCE [LARGE SCALE GENOMIC DNA]</scope>
    <source>
        <strain evidence="1">CA1280</strain>
    </source>
</reference>
<dbReference type="AlphaFoldDB" id="A0A0D0VHX0"/>
<evidence type="ECO:0000313" key="1">
    <source>
        <dbReference type="EMBL" id="KIR47001.1"/>
    </source>
</evidence>